<dbReference type="SUPFAM" id="SSF75217">
    <property type="entry name" value="alpha/beta knot"/>
    <property type="match status" value="1"/>
</dbReference>
<evidence type="ECO:0000256" key="6">
    <source>
        <dbReference type="ARBA" id="ARBA00022552"/>
    </source>
</evidence>
<dbReference type="Pfam" id="PF04452">
    <property type="entry name" value="Methyltrans_RNA"/>
    <property type="match status" value="1"/>
</dbReference>
<evidence type="ECO:0000256" key="10">
    <source>
        <dbReference type="ARBA" id="ARBA00025699"/>
    </source>
</evidence>
<evidence type="ECO:0000256" key="1">
    <source>
        <dbReference type="ARBA" id="ARBA00004496"/>
    </source>
</evidence>
<evidence type="ECO:0000256" key="3">
    <source>
        <dbReference type="ARBA" id="ARBA00012328"/>
    </source>
</evidence>
<dbReference type="InterPro" id="IPR029028">
    <property type="entry name" value="Alpha/beta_knot_MTases"/>
</dbReference>
<dbReference type="Proteomes" id="UP000235670">
    <property type="component" value="Unassembled WGS sequence"/>
</dbReference>
<evidence type="ECO:0000256" key="5">
    <source>
        <dbReference type="ARBA" id="ARBA00022490"/>
    </source>
</evidence>
<dbReference type="GO" id="GO:0005737">
    <property type="term" value="C:cytoplasm"/>
    <property type="evidence" value="ECO:0007669"/>
    <property type="project" value="UniProtKB-SubCell"/>
</dbReference>
<dbReference type="OrthoDB" id="9815641at2"/>
<reference evidence="15 16" key="1">
    <citation type="submission" date="2017-09" db="EMBL/GenBank/DDBJ databases">
        <title>Bacterial strain isolated from the female urinary microbiota.</title>
        <authorList>
            <person name="Thomas-White K."/>
            <person name="Kumar N."/>
            <person name="Forster S."/>
            <person name="Putonti C."/>
            <person name="Lawley T."/>
            <person name="Wolfe A.J."/>
        </authorList>
    </citation>
    <scope>NUCLEOTIDE SEQUENCE [LARGE SCALE GENOMIC DNA]</scope>
    <source>
        <strain evidence="15 16">UMB0186</strain>
    </source>
</reference>
<gene>
    <name evidence="15" type="ORF">CJ218_04020</name>
</gene>
<feature type="domain" description="Ribosomal RNA small subunit methyltransferase E PUA-like" evidence="14">
    <location>
        <begin position="18"/>
        <end position="63"/>
    </location>
</feature>
<protein>
    <recommendedName>
        <fullName evidence="4 12">Ribosomal RNA small subunit methyltransferase E</fullName>
        <ecNumber evidence="3 12">2.1.1.193</ecNumber>
    </recommendedName>
</protein>
<evidence type="ECO:0000259" key="14">
    <source>
        <dbReference type="Pfam" id="PF20260"/>
    </source>
</evidence>
<accession>A0A2N6SF92</accession>
<dbReference type="InterPro" id="IPR015947">
    <property type="entry name" value="PUA-like_sf"/>
</dbReference>
<evidence type="ECO:0000256" key="11">
    <source>
        <dbReference type="ARBA" id="ARBA00047944"/>
    </source>
</evidence>
<comment type="similarity">
    <text evidence="2 12">Belongs to the RNA methyltransferase RsmE family.</text>
</comment>
<keyword evidence="9 12" id="KW-0949">S-adenosyl-L-methionine</keyword>
<dbReference type="AlphaFoldDB" id="A0A2N6SF92"/>
<dbReference type="NCBIfam" id="TIGR00046">
    <property type="entry name" value="RsmE family RNA methyltransferase"/>
    <property type="match status" value="1"/>
</dbReference>
<dbReference type="InterPro" id="IPR046887">
    <property type="entry name" value="RsmE_PUA-like"/>
</dbReference>
<evidence type="ECO:0000256" key="4">
    <source>
        <dbReference type="ARBA" id="ARBA00013673"/>
    </source>
</evidence>
<evidence type="ECO:0000259" key="13">
    <source>
        <dbReference type="Pfam" id="PF04452"/>
    </source>
</evidence>
<dbReference type="GO" id="GO:0070475">
    <property type="term" value="P:rRNA base methylation"/>
    <property type="evidence" value="ECO:0007669"/>
    <property type="project" value="TreeGrafter"/>
</dbReference>
<keyword evidence="6 12" id="KW-0698">rRNA processing</keyword>
<keyword evidence="7 12" id="KW-0489">Methyltransferase</keyword>
<comment type="caution">
    <text evidence="15">The sequence shown here is derived from an EMBL/GenBank/DDBJ whole genome shotgun (WGS) entry which is preliminary data.</text>
</comment>
<dbReference type="SUPFAM" id="SSF88697">
    <property type="entry name" value="PUA domain-like"/>
    <property type="match status" value="1"/>
</dbReference>
<organism evidence="15 16">
    <name type="scientific">Gemella sanguinis</name>
    <dbReference type="NCBI Taxonomy" id="84135"/>
    <lineage>
        <taxon>Bacteria</taxon>
        <taxon>Bacillati</taxon>
        <taxon>Bacillota</taxon>
        <taxon>Bacilli</taxon>
        <taxon>Bacillales</taxon>
        <taxon>Gemellaceae</taxon>
        <taxon>Gemella</taxon>
    </lineage>
</organism>
<keyword evidence="5 12" id="KW-0963">Cytoplasm</keyword>
<evidence type="ECO:0000256" key="8">
    <source>
        <dbReference type="ARBA" id="ARBA00022679"/>
    </source>
</evidence>
<comment type="subcellular location">
    <subcellularLocation>
        <location evidence="1 12">Cytoplasm</location>
    </subcellularLocation>
</comment>
<dbReference type="STRING" id="84135.GCA_001052115_00282"/>
<dbReference type="GO" id="GO:0070042">
    <property type="term" value="F:rRNA (uridine-N3-)-methyltransferase activity"/>
    <property type="evidence" value="ECO:0007669"/>
    <property type="project" value="TreeGrafter"/>
</dbReference>
<evidence type="ECO:0000256" key="7">
    <source>
        <dbReference type="ARBA" id="ARBA00022603"/>
    </source>
</evidence>
<dbReference type="Pfam" id="PF20260">
    <property type="entry name" value="PUA_4"/>
    <property type="match status" value="1"/>
</dbReference>
<proteinExistence type="inferred from homology"/>
<dbReference type="CDD" id="cd18084">
    <property type="entry name" value="RsmE-like"/>
    <property type="match status" value="1"/>
</dbReference>
<evidence type="ECO:0000313" key="15">
    <source>
        <dbReference type="EMBL" id="PMC52614.1"/>
    </source>
</evidence>
<feature type="domain" description="Ribosomal RNA small subunit methyltransferase E methyltransferase" evidence="13">
    <location>
        <begin position="73"/>
        <end position="242"/>
    </location>
</feature>
<dbReference type="PANTHER" id="PTHR30027:SF3">
    <property type="entry name" value="16S RRNA (URACIL(1498)-N(3))-METHYLTRANSFERASE"/>
    <property type="match status" value="1"/>
</dbReference>
<comment type="catalytic activity">
    <reaction evidence="11 12">
        <text>uridine(1498) in 16S rRNA + S-adenosyl-L-methionine = N(3)-methyluridine(1498) in 16S rRNA + S-adenosyl-L-homocysteine + H(+)</text>
        <dbReference type="Rhea" id="RHEA:42920"/>
        <dbReference type="Rhea" id="RHEA-COMP:10283"/>
        <dbReference type="Rhea" id="RHEA-COMP:10284"/>
        <dbReference type="ChEBI" id="CHEBI:15378"/>
        <dbReference type="ChEBI" id="CHEBI:57856"/>
        <dbReference type="ChEBI" id="CHEBI:59789"/>
        <dbReference type="ChEBI" id="CHEBI:65315"/>
        <dbReference type="ChEBI" id="CHEBI:74502"/>
        <dbReference type="EC" id="2.1.1.193"/>
    </reaction>
</comment>
<dbReference type="PANTHER" id="PTHR30027">
    <property type="entry name" value="RIBOSOMAL RNA SMALL SUBUNIT METHYLTRANSFERASE E"/>
    <property type="match status" value="1"/>
</dbReference>
<sequence length="249" mass="28852">MQQYFVNKNFNLNSEYELSKEDSNHIVRVMRKNINDKVFIVFNDEIKYICNIIDNNIDRVIVEPFEKVEESNELKTKITVAIPPLKNDKIEYLLQKLTELGVFNIILFNSERNIAKIKADKINSKLKRWDKILKEAAEQSKRNIIPTLSYVNSLQELINTTTNMDYKVVAYEKESHNKNNENLKALLKDDLNNKSIIAVFGSEGGISENEISILTKSEFKMVSLGKRILRAETAPLYLVSCIAYFSEFE</sequence>
<dbReference type="InterPro" id="IPR046886">
    <property type="entry name" value="RsmE_MTase_dom"/>
</dbReference>
<evidence type="ECO:0000313" key="16">
    <source>
        <dbReference type="Proteomes" id="UP000235670"/>
    </source>
</evidence>
<dbReference type="InterPro" id="IPR006700">
    <property type="entry name" value="RsmE"/>
</dbReference>
<dbReference type="RefSeq" id="WP_102189691.1">
    <property type="nucleotide sequence ID" value="NZ_JAPWBW010000002.1"/>
</dbReference>
<keyword evidence="8 12" id="KW-0808">Transferase</keyword>
<evidence type="ECO:0000256" key="9">
    <source>
        <dbReference type="ARBA" id="ARBA00022691"/>
    </source>
</evidence>
<dbReference type="EMBL" id="PNGT01000003">
    <property type="protein sequence ID" value="PMC52614.1"/>
    <property type="molecule type" value="Genomic_DNA"/>
</dbReference>
<evidence type="ECO:0000256" key="12">
    <source>
        <dbReference type="PIRNR" id="PIRNR015601"/>
    </source>
</evidence>
<dbReference type="EC" id="2.1.1.193" evidence="3 12"/>
<comment type="function">
    <text evidence="10 12">Specifically methylates the N3 position of the uracil ring of uridine 1498 (m3U1498) in 16S rRNA. Acts on the fully assembled 30S ribosomal subunit.</text>
</comment>
<dbReference type="Gene3D" id="3.40.1280.10">
    <property type="match status" value="1"/>
</dbReference>
<dbReference type="PIRSF" id="PIRSF015601">
    <property type="entry name" value="MTase_slr0722"/>
    <property type="match status" value="1"/>
</dbReference>
<dbReference type="InterPro" id="IPR029026">
    <property type="entry name" value="tRNA_m1G_MTases_N"/>
</dbReference>
<evidence type="ECO:0000256" key="2">
    <source>
        <dbReference type="ARBA" id="ARBA00005528"/>
    </source>
</evidence>
<dbReference type="Gene3D" id="2.40.240.20">
    <property type="entry name" value="Hypothetical PUA domain-like, domain 1"/>
    <property type="match status" value="1"/>
</dbReference>
<name>A0A2N6SF92_9BACL</name>